<evidence type="ECO:0000313" key="1">
    <source>
        <dbReference type="EMBL" id="AVK94051.1"/>
    </source>
</evidence>
<proteinExistence type="predicted"/>
<name>A0A2P1E6N3_9CRYP</name>
<accession>A0A2P1E6N3</accession>
<protein>
    <submittedName>
        <fullName evidence="1">Ribosomal protein S1</fullName>
    </submittedName>
</protein>
<keyword evidence="1" id="KW-0689">Ribosomal protein</keyword>
<gene>
    <name evidence="1" type="primary">rps1</name>
    <name evidence="1" type="ORF">TampMt_p036</name>
</gene>
<keyword evidence="1" id="KW-0687">Ribonucleoprotein</keyword>
<sequence>MLKLNLKSQDNSLKNLKSSLACYDVSESRFFESNVRKKNDSILLDFGLKHKLRCDDLRINLKLSNPITSKLKDLETPYNDILCDFDAYRKIQSNNELLKLFKEKFNSKSFLKGRLLNGTKRGFSIGVAGVVGFLSMNNTVKINKDKTAILYIDSINMNQGIVSFSQKNVHKKTNKVLLKLASRIVFVFESNSKKR</sequence>
<reference evidence="1" key="1">
    <citation type="journal article" date="2018" name="BMC Genomics">
        <title>Comparative mitochondrial genomics of cryptophyte algae: gene shuffling and dynamic mobile genetic elements.</title>
        <authorList>
            <person name="Kim J.I."/>
            <person name="Yoon H.S."/>
            <person name="Yi G."/>
            <person name="Shin W."/>
            <person name="Archibald J.M."/>
        </authorList>
    </citation>
    <scope>NUCLEOTIDE SEQUENCE</scope>
    <source>
        <strain evidence="1">HACCP-CR01</strain>
    </source>
</reference>
<organism evidence="1">
    <name type="scientific">Teleaulax amphioxeia</name>
    <dbReference type="NCBI Taxonomy" id="77931"/>
    <lineage>
        <taxon>Eukaryota</taxon>
        <taxon>Cryptophyceae</taxon>
        <taxon>Pyrenomonadales</taxon>
        <taxon>Geminigeraceae</taxon>
        <taxon>Teleaulax</taxon>
    </lineage>
</organism>
<dbReference type="GeneID" id="36496170"/>
<dbReference type="GO" id="GO:0005840">
    <property type="term" value="C:ribosome"/>
    <property type="evidence" value="ECO:0007669"/>
    <property type="project" value="UniProtKB-KW"/>
</dbReference>
<dbReference type="RefSeq" id="YP_009475789.1">
    <property type="nucleotide sequence ID" value="NC_037436.1"/>
</dbReference>
<dbReference type="EMBL" id="MG680944">
    <property type="protein sequence ID" value="AVK94051.1"/>
    <property type="molecule type" value="Genomic_DNA"/>
</dbReference>
<keyword evidence="1" id="KW-0496">Mitochondrion</keyword>
<dbReference type="AlphaFoldDB" id="A0A2P1E6N3"/>
<geneLocation type="mitochondrion" evidence="1"/>